<reference evidence="2 3" key="1">
    <citation type="submission" date="2019-04" db="EMBL/GenBank/DDBJ databases">
        <authorList>
            <person name="Li Y."/>
            <person name="Wang J."/>
        </authorList>
    </citation>
    <scope>NUCLEOTIDE SEQUENCE [LARGE SCALE GENOMIC DNA]</scope>
    <source>
        <strain evidence="2 3">DSM 14668</strain>
    </source>
</reference>
<dbReference type="Pfam" id="PF00226">
    <property type="entry name" value="DnaJ"/>
    <property type="match status" value="1"/>
</dbReference>
<proteinExistence type="predicted"/>
<feature type="domain" description="J" evidence="1">
    <location>
        <begin position="169"/>
        <end position="233"/>
    </location>
</feature>
<evidence type="ECO:0000313" key="2">
    <source>
        <dbReference type="EMBL" id="TKC98286.1"/>
    </source>
</evidence>
<dbReference type="PROSITE" id="PS50076">
    <property type="entry name" value="DNAJ_2"/>
    <property type="match status" value="1"/>
</dbReference>
<comment type="caution">
    <text evidence="2">The sequence shown here is derived from an EMBL/GenBank/DDBJ whole genome shotgun (WGS) entry which is preliminary data.</text>
</comment>
<dbReference type="SUPFAM" id="SSF46565">
    <property type="entry name" value="Chaperone J-domain"/>
    <property type="match status" value="1"/>
</dbReference>
<dbReference type="Gene3D" id="1.10.287.110">
    <property type="entry name" value="DnaJ domain"/>
    <property type="match status" value="1"/>
</dbReference>
<dbReference type="InterPro" id="IPR036869">
    <property type="entry name" value="J_dom_sf"/>
</dbReference>
<dbReference type="AlphaFoldDB" id="A0A4U1IV33"/>
<accession>A0A4U1IV33</accession>
<name>A0A4U1IV33_9BACT</name>
<dbReference type="RefSeq" id="WP_136934707.1">
    <property type="nucleotide sequence ID" value="NZ_SSMQ01000070.1"/>
</dbReference>
<keyword evidence="3" id="KW-1185">Reference proteome</keyword>
<evidence type="ECO:0000259" key="1">
    <source>
        <dbReference type="PROSITE" id="PS50076"/>
    </source>
</evidence>
<organism evidence="2 3">
    <name type="scientific">Polyangium fumosum</name>
    <dbReference type="NCBI Taxonomy" id="889272"/>
    <lineage>
        <taxon>Bacteria</taxon>
        <taxon>Pseudomonadati</taxon>
        <taxon>Myxococcota</taxon>
        <taxon>Polyangia</taxon>
        <taxon>Polyangiales</taxon>
        <taxon>Polyangiaceae</taxon>
        <taxon>Polyangium</taxon>
    </lineage>
</organism>
<dbReference type="Proteomes" id="UP000309215">
    <property type="component" value="Unassembled WGS sequence"/>
</dbReference>
<dbReference type="InterPro" id="IPR001623">
    <property type="entry name" value="DnaJ_domain"/>
</dbReference>
<dbReference type="CDD" id="cd06257">
    <property type="entry name" value="DnaJ"/>
    <property type="match status" value="1"/>
</dbReference>
<evidence type="ECO:0000313" key="3">
    <source>
        <dbReference type="Proteomes" id="UP000309215"/>
    </source>
</evidence>
<gene>
    <name evidence="2" type="ORF">E8A74_41680</name>
</gene>
<dbReference type="EMBL" id="SSMQ01000070">
    <property type="protein sequence ID" value="TKC98286.1"/>
    <property type="molecule type" value="Genomic_DNA"/>
</dbReference>
<dbReference type="SMART" id="SM00271">
    <property type="entry name" value="DnaJ"/>
    <property type="match status" value="1"/>
</dbReference>
<sequence>MTVPTRITQETFDKLVNSSKYAVVEVRNTDDDAMIRAVAPVVDAHVSGRCAFGALTVDWFLTDPQWWATRFGKAHIGFAPPFGFHLFIDGRHRLWRSAELQPNSGTMGFDLVLGAIGLLAGSPALTNAALDSIRVEQANLIARAFKLHINLAILESWGRPTTPANPLDDPFAVLGVSAACSFEEIKKAHWKIVRENHPDKVTGAGGDEAARAAAHERTARANVAFAEIKRRRNL</sequence>
<protein>
    <recommendedName>
        <fullName evidence="1">J domain-containing protein</fullName>
    </recommendedName>
</protein>